<gene>
    <name evidence="2" type="ORF">SAMN05216323_101916</name>
</gene>
<dbReference type="Proteomes" id="UP000199452">
    <property type="component" value="Unassembled WGS sequence"/>
</dbReference>
<dbReference type="RefSeq" id="WP_125869795.1">
    <property type="nucleotide sequence ID" value="NZ_FMYP01000019.1"/>
</dbReference>
<proteinExistence type="predicted"/>
<keyword evidence="1" id="KW-0812">Transmembrane</keyword>
<dbReference type="AlphaFoldDB" id="A0A1G6J9F3"/>
<keyword evidence="1" id="KW-0472">Membrane</keyword>
<feature type="transmembrane region" description="Helical" evidence="1">
    <location>
        <begin position="47"/>
        <end position="69"/>
    </location>
</feature>
<keyword evidence="1" id="KW-1133">Transmembrane helix</keyword>
<evidence type="ECO:0000313" key="2">
    <source>
        <dbReference type="EMBL" id="SDC15309.1"/>
    </source>
</evidence>
<sequence>MKTPLLPTEIEALKKEKRTGKIFGGSVGLLIGIAAIAFVLTEKNPQWIAFIIIAIFVALIIGYFLSMWINRKVNMDLKLGQKEIKEEIITNKEQVDEPIANLSETGSFAENPAFIAAEIGSQKHYFLIGEDLIEVEKDVYQQVEIGEHVKVHISPNSGLIFKVDLLD</sequence>
<name>A0A1G6J9F3_9BACT</name>
<feature type="transmembrane region" description="Helical" evidence="1">
    <location>
        <begin position="21"/>
        <end position="41"/>
    </location>
</feature>
<keyword evidence="3" id="KW-1185">Reference proteome</keyword>
<dbReference type="STRING" id="1640674.SAMN05216323_101916"/>
<reference evidence="2 3" key="1">
    <citation type="submission" date="2016-09" db="EMBL/GenBank/DDBJ databases">
        <authorList>
            <person name="Capua I."/>
            <person name="De Benedictis P."/>
            <person name="Joannis T."/>
            <person name="Lombin L.H."/>
            <person name="Cattoli G."/>
        </authorList>
    </citation>
    <scope>NUCLEOTIDE SEQUENCE [LARGE SCALE GENOMIC DNA]</scope>
    <source>
        <strain evidence="2 3">A7P-90m</strain>
    </source>
</reference>
<dbReference type="EMBL" id="FMYP01000019">
    <property type="protein sequence ID" value="SDC15309.1"/>
    <property type="molecule type" value="Genomic_DNA"/>
</dbReference>
<organism evidence="2 3">
    <name type="scientific">Williamwhitmania taraxaci</name>
    <dbReference type="NCBI Taxonomy" id="1640674"/>
    <lineage>
        <taxon>Bacteria</taxon>
        <taxon>Pseudomonadati</taxon>
        <taxon>Bacteroidota</taxon>
        <taxon>Bacteroidia</taxon>
        <taxon>Bacteroidales</taxon>
        <taxon>Williamwhitmaniaceae</taxon>
        <taxon>Williamwhitmania</taxon>
    </lineage>
</organism>
<evidence type="ECO:0000256" key="1">
    <source>
        <dbReference type="SAM" id="Phobius"/>
    </source>
</evidence>
<evidence type="ECO:0000313" key="3">
    <source>
        <dbReference type="Proteomes" id="UP000199452"/>
    </source>
</evidence>
<accession>A0A1G6J9F3</accession>
<protein>
    <submittedName>
        <fullName evidence="2">Uncharacterized protein</fullName>
    </submittedName>
</protein>